<reference evidence="1 2" key="1">
    <citation type="journal article" date="2016" name="Mol. Biol. Evol.">
        <title>Comparative Genomics of Early-Diverging Mushroom-Forming Fungi Provides Insights into the Origins of Lignocellulose Decay Capabilities.</title>
        <authorList>
            <person name="Nagy L.G."/>
            <person name="Riley R."/>
            <person name="Tritt A."/>
            <person name="Adam C."/>
            <person name="Daum C."/>
            <person name="Floudas D."/>
            <person name="Sun H."/>
            <person name="Yadav J.S."/>
            <person name="Pangilinan J."/>
            <person name="Larsson K.H."/>
            <person name="Matsuura K."/>
            <person name="Barry K."/>
            <person name="Labutti K."/>
            <person name="Kuo R."/>
            <person name="Ohm R.A."/>
            <person name="Bhattacharya S.S."/>
            <person name="Shirouzu T."/>
            <person name="Yoshinaga Y."/>
            <person name="Martin F.M."/>
            <person name="Grigoriev I.V."/>
            <person name="Hibbett D.S."/>
        </authorList>
    </citation>
    <scope>NUCLEOTIDE SEQUENCE [LARGE SCALE GENOMIC DNA]</scope>
    <source>
        <strain evidence="1 2">HHB12733</strain>
    </source>
</reference>
<dbReference type="GO" id="GO:0003676">
    <property type="term" value="F:nucleic acid binding"/>
    <property type="evidence" value="ECO:0007669"/>
    <property type="project" value="InterPro"/>
</dbReference>
<dbReference type="InterPro" id="IPR036397">
    <property type="entry name" value="RNaseH_sf"/>
</dbReference>
<sequence length="117" mass="12933">MTLHISAGISRWSTSLRDLSDLAKWMSPSDWSAKRSRNEMIGLVDLCPILSAAALAKIQVTCLYHWRGRLSPDQFDYACNDVFCNLQLQGGGLLACKVGEARVAHLARYCTVPAYVS</sequence>
<dbReference type="Proteomes" id="UP000076842">
    <property type="component" value="Unassembled WGS sequence"/>
</dbReference>
<dbReference type="InParanoid" id="A0A165CS29"/>
<dbReference type="AlphaFoldDB" id="A0A165CS29"/>
<accession>A0A165CS29</accession>
<name>A0A165CS29_9BASI</name>
<proteinExistence type="predicted"/>
<organism evidence="1 2">
    <name type="scientific">Calocera cornea HHB12733</name>
    <dbReference type="NCBI Taxonomy" id="1353952"/>
    <lineage>
        <taxon>Eukaryota</taxon>
        <taxon>Fungi</taxon>
        <taxon>Dikarya</taxon>
        <taxon>Basidiomycota</taxon>
        <taxon>Agaricomycotina</taxon>
        <taxon>Dacrymycetes</taxon>
        <taxon>Dacrymycetales</taxon>
        <taxon>Dacrymycetaceae</taxon>
        <taxon>Calocera</taxon>
    </lineage>
</organism>
<keyword evidence="2" id="KW-1185">Reference proteome</keyword>
<dbReference type="EMBL" id="KV424115">
    <property type="protein sequence ID" value="KZT51291.1"/>
    <property type="molecule type" value="Genomic_DNA"/>
</dbReference>
<protein>
    <submittedName>
        <fullName evidence="1">Uncharacterized protein</fullName>
    </submittedName>
</protein>
<dbReference type="OrthoDB" id="1920326at2759"/>
<dbReference type="Gene3D" id="3.30.420.10">
    <property type="entry name" value="Ribonuclease H-like superfamily/Ribonuclease H"/>
    <property type="match status" value="1"/>
</dbReference>
<evidence type="ECO:0000313" key="2">
    <source>
        <dbReference type="Proteomes" id="UP000076842"/>
    </source>
</evidence>
<gene>
    <name evidence="1" type="ORF">CALCODRAFT_145598</name>
</gene>
<evidence type="ECO:0000313" key="1">
    <source>
        <dbReference type="EMBL" id="KZT51291.1"/>
    </source>
</evidence>